<dbReference type="SUPFAM" id="SSF54593">
    <property type="entry name" value="Glyoxalase/Bleomycin resistance protein/Dihydroxybiphenyl dioxygenase"/>
    <property type="match status" value="2"/>
</dbReference>
<feature type="domain" description="VOC" evidence="1">
    <location>
        <begin position="20"/>
        <end position="159"/>
    </location>
</feature>
<dbReference type="Gene3D" id="3.10.180.10">
    <property type="entry name" value="2,3-Dihydroxybiphenyl 1,2-Dioxygenase, domain 1"/>
    <property type="match status" value="2"/>
</dbReference>
<gene>
    <name evidence="2" type="ORF">TL10_16275</name>
</gene>
<name>A0A0D1LC95_9MYCO</name>
<dbReference type="Proteomes" id="UP000032221">
    <property type="component" value="Unassembled WGS sequence"/>
</dbReference>
<evidence type="ECO:0000259" key="1">
    <source>
        <dbReference type="PROSITE" id="PS51819"/>
    </source>
</evidence>
<sequence length="323" mass="35133">MNNNGLETGRHAPPVPRGFSVCQIAVSTSDLAGSLRLFDNLFGFRNAGGSALWGQAMRVTGLSRDARAVVWWLVGEQPFLQLELFEYTHPVPAPIGAPGEAGLYGWVRIGIAVADFSRVKDGLLDFNIEPLIPPMGPVGARSLSFREPFAGFVIEVNEAPNSEGPQVRYATQAVHNIDMAARLHNSVLGATMEPLAPIAGGRPARWPAGSGEPNGFLARYDEFVIEVLQYPDGPTTPPQQRRIYDHGIINLALGTRDFSTAADLIERLQADGHRSTEVVQNEQIVGTYFVDPGCEFEVFSLPEEYDNMLGFCATTPFVANMGF</sequence>
<comment type="caution">
    <text evidence="2">The sequence shown here is derived from an EMBL/GenBank/DDBJ whole genome shotgun (WGS) entry which is preliminary data.</text>
</comment>
<proteinExistence type="predicted"/>
<dbReference type="OrthoDB" id="3399604at2"/>
<protein>
    <recommendedName>
        <fullName evidence="1">VOC domain-containing protein</fullName>
    </recommendedName>
</protein>
<accession>A0A0D1LC95</accession>
<dbReference type="RefSeq" id="WP_043986404.1">
    <property type="nucleotide sequence ID" value="NZ_JXST01000022.1"/>
</dbReference>
<keyword evidence="3" id="KW-1185">Reference proteome</keyword>
<dbReference type="EMBL" id="JXST01000022">
    <property type="protein sequence ID" value="KIU15862.1"/>
    <property type="molecule type" value="Genomic_DNA"/>
</dbReference>
<dbReference type="AlphaFoldDB" id="A0A0D1LC95"/>
<dbReference type="PATRIC" id="fig|280871.6.peg.3377"/>
<dbReference type="InterPro" id="IPR037523">
    <property type="entry name" value="VOC_core"/>
</dbReference>
<organism evidence="2 3">
    <name type="scientific">Mycolicibacterium llatzerense</name>
    <dbReference type="NCBI Taxonomy" id="280871"/>
    <lineage>
        <taxon>Bacteria</taxon>
        <taxon>Bacillati</taxon>
        <taxon>Actinomycetota</taxon>
        <taxon>Actinomycetes</taxon>
        <taxon>Mycobacteriales</taxon>
        <taxon>Mycobacteriaceae</taxon>
        <taxon>Mycolicibacterium</taxon>
    </lineage>
</organism>
<dbReference type="STRING" id="280871.TL10_16275"/>
<dbReference type="InterPro" id="IPR029068">
    <property type="entry name" value="Glyas_Bleomycin-R_OHBP_Dase"/>
</dbReference>
<evidence type="ECO:0000313" key="2">
    <source>
        <dbReference type="EMBL" id="KIU15862.1"/>
    </source>
</evidence>
<reference evidence="2 3" key="1">
    <citation type="submission" date="2015-01" db="EMBL/GenBank/DDBJ databases">
        <title>Genome sequence of Mycobacterium llatzerense and Mycobacterium immunogenum recovered from brain abscess.</title>
        <authorList>
            <person name="Greninger A.L."/>
            <person name="Langelier C."/>
            <person name="Cunningham G."/>
            <person name="Chiu C.Y."/>
            <person name="Miller S."/>
        </authorList>
    </citation>
    <scope>NUCLEOTIDE SEQUENCE [LARGE SCALE GENOMIC DNA]</scope>
    <source>
        <strain evidence="2 3">CLUC14</strain>
    </source>
</reference>
<evidence type="ECO:0000313" key="3">
    <source>
        <dbReference type="Proteomes" id="UP000032221"/>
    </source>
</evidence>
<dbReference type="PROSITE" id="PS51819">
    <property type="entry name" value="VOC"/>
    <property type="match status" value="1"/>
</dbReference>